<proteinExistence type="predicted"/>
<dbReference type="Proteomes" id="UP000201461">
    <property type="component" value="Segment"/>
</dbReference>
<dbReference type="EMBL" id="HQ317393">
    <property type="protein sequence ID" value="AGN30051.1"/>
    <property type="molecule type" value="Genomic_DNA"/>
</dbReference>
<evidence type="ECO:0000313" key="1">
    <source>
        <dbReference type="EMBL" id="AGN30051.1"/>
    </source>
</evidence>
<dbReference type="GeneID" id="15926499"/>
<gene>
    <name evidence="1" type="ORF">VPFG_00046</name>
</gene>
<accession>R9TE89</accession>
<dbReference type="KEGG" id="vg:15926499"/>
<evidence type="ECO:0000313" key="2">
    <source>
        <dbReference type="Proteomes" id="UP000201461"/>
    </source>
</evidence>
<name>R9TE89_9CAUD</name>
<keyword evidence="2" id="KW-1185">Reference proteome</keyword>
<dbReference type="RefSeq" id="YP_008125200.1">
    <property type="nucleotide sequence ID" value="NC_021529.2"/>
</dbReference>
<protein>
    <submittedName>
        <fullName evidence="1">Hinge connector of long tail fiber proximal connector</fullName>
    </submittedName>
</protein>
<organism evidence="1 2">
    <name type="scientific">Vibrio phage nt-1</name>
    <dbReference type="NCBI Taxonomy" id="115992"/>
    <lineage>
        <taxon>Viruses</taxon>
        <taxon>Duplodnaviria</taxon>
        <taxon>Heunggongvirae</taxon>
        <taxon>Uroviricota</taxon>
        <taxon>Caudoviricetes</taxon>
        <taxon>Pantevenvirales</taxon>
        <taxon>Straboviridae</taxon>
        <taxon>Mylasvirus</taxon>
        <taxon>Mylasvirus persius</taxon>
    </lineage>
</organism>
<dbReference type="Gene3D" id="2.60.120.260">
    <property type="entry name" value="Galactose-binding domain-like"/>
    <property type="match status" value="1"/>
</dbReference>
<reference evidence="1 2" key="1">
    <citation type="journal article" date="2014" name="Genome Biol. Evol.">
        <title>Composite Conserved Promoter-Terminator Motifs (PeSLs) that Mediate Modular Shuffling in the Diverse T4-Like Myoviruses.</title>
        <authorList>
            <person name="Comeau A.M."/>
            <person name="Arbiol C."/>
            <person name="Krisch H.M."/>
        </authorList>
    </citation>
    <scope>NUCLEOTIDE SEQUENCE [LARGE SCALE GENOMIC DNA]</scope>
</reference>
<dbReference type="OrthoDB" id="1211at10239"/>
<sequence length="900" mass="100172">MYDRLKRDGDWLLVFRHDSTGGVYFTSNAEARSVGSDPDIEQKFSALNSLEHFRREDGKFQFKLHYPELNITNIWKQSSNFAASSVGQYLRNGNLAGGAFVAEQTALNGTWNVVEKENPGSSNYVVEQTSPTIQNQLRFDIPQNRLQANRTYTLSCWVAYENETDHGNAVTFHARWYDSSGTPYIISPTPGDVFESTGNERVVDGVLWKRYYARFTTPTSLSTTNMQWHVGYTDQAGLIPTGKRWMTNFMMSDVPLISNYAGDYDADGRGVRGYEAISIQNSSNLWGGLELSANTNSLADGTVDSSSWHFAIGARQPWPTDSELFPGPGQSVSVAELWIYAPVGSKIDDYQFATRHLREFSNNNFRLVATGVSTGAELASCYLNDVNVFTQETKVAYQMRILKFNDDMTLKSNSKYRMDNATERSNFVNALNAITTEPFVILSNGIMYGDASIDTAINQFGPVEYRGSSYFSQYPYSYAAFGTGELGIVYDRCVHEAEGNSVVDSAFEDKAGIGSAGFGQAIVEATAQSPSSYFPEDSSWVLLTDHNLSEGQHLLFKARGSISRTDAIAGTSRWCTLYIQDGSGVALSNHAFRFQNSELIETQEAVVELPVGAYRFRIWSDIEDERFDYVQLFKGGMSSPDGVPHLISNINGMAAQDVINSPISGNAVNGDSWYKAYISDSNLYAGISMPVAEADNVHWGDYVLSNGEKAYLRTPGASSPIEMQEVSIDPSRPYYISIWANGIDKSESFLYLSVKAKDGLGTDLPLTLSNGTASSPLVNMDRVYGFPENNNKWILLHGFILPHDWTDAQHQEFEDKFKHYFGVINPDEVPNQQESKGVGYYTTAADKTFRWNPNAETLTFRYKDNTTVASETMWALPIVSEVKVACFFENSLTAIDFAMQ</sequence>